<reference evidence="2" key="2">
    <citation type="submission" date="2020-02" db="EMBL/GenBank/DDBJ databases">
        <title>Identification and distribution of gene clusters putatively required for synthesis of sphingolipid metabolism inhibitors in phylogenetically diverse species of the filamentous fungus Fusarium.</title>
        <authorList>
            <person name="Kim H.-S."/>
            <person name="Busman M."/>
            <person name="Brown D.W."/>
            <person name="Divon H."/>
            <person name="Uhlig S."/>
            <person name="Proctor R.H."/>
        </authorList>
    </citation>
    <scope>NUCLEOTIDE SEQUENCE</scope>
    <source>
        <strain evidence="2">NRRL 25174</strain>
    </source>
</reference>
<organism evidence="2 3">
    <name type="scientific">Fusarium beomiforme</name>
    <dbReference type="NCBI Taxonomy" id="44412"/>
    <lineage>
        <taxon>Eukaryota</taxon>
        <taxon>Fungi</taxon>
        <taxon>Dikarya</taxon>
        <taxon>Ascomycota</taxon>
        <taxon>Pezizomycotina</taxon>
        <taxon>Sordariomycetes</taxon>
        <taxon>Hypocreomycetidae</taxon>
        <taxon>Hypocreales</taxon>
        <taxon>Nectriaceae</taxon>
        <taxon>Fusarium</taxon>
        <taxon>Fusarium burgessii species complex</taxon>
    </lineage>
</organism>
<accession>A0A9P5AG66</accession>
<evidence type="ECO:0000313" key="2">
    <source>
        <dbReference type="EMBL" id="KAF4337981.1"/>
    </source>
</evidence>
<keyword evidence="3" id="KW-1185">Reference proteome</keyword>
<dbReference type="EMBL" id="PVQB02000373">
    <property type="protein sequence ID" value="KAF4337981.1"/>
    <property type="molecule type" value="Genomic_DNA"/>
</dbReference>
<feature type="chain" id="PRO_5040244130" description="Ecp2 effector protein domain-containing protein" evidence="1">
    <location>
        <begin position="21"/>
        <end position="179"/>
    </location>
</feature>
<reference evidence="2" key="1">
    <citation type="journal article" date="2017" name="Mycologia">
        <title>Fusarium algeriense, sp. nov., a novel toxigenic crown rot pathogen of durum wheat from Algeria is nested in the Fusarium burgessii species complex.</title>
        <authorList>
            <person name="Laraba I."/>
            <person name="Keddad A."/>
            <person name="Boureghda H."/>
            <person name="Abdallah N."/>
            <person name="Vaughan M.M."/>
            <person name="Proctor R.H."/>
            <person name="Busman M."/>
            <person name="O'Donnell K."/>
        </authorList>
    </citation>
    <scope>NUCLEOTIDE SEQUENCE</scope>
    <source>
        <strain evidence="2">NRRL 25174</strain>
    </source>
</reference>
<feature type="signal peptide" evidence="1">
    <location>
        <begin position="1"/>
        <end position="20"/>
    </location>
</feature>
<name>A0A9P5AG66_9HYPO</name>
<comment type="caution">
    <text evidence="2">The sequence shown here is derived from an EMBL/GenBank/DDBJ whole genome shotgun (WGS) entry which is preliminary data.</text>
</comment>
<proteinExistence type="predicted"/>
<dbReference type="Proteomes" id="UP000730481">
    <property type="component" value="Unassembled WGS sequence"/>
</dbReference>
<dbReference type="AlphaFoldDB" id="A0A9P5AG66"/>
<keyword evidence="1" id="KW-0732">Signal</keyword>
<dbReference type="OrthoDB" id="5069609at2759"/>
<evidence type="ECO:0000313" key="3">
    <source>
        <dbReference type="Proteomes" id="UP000730481"/>
    </source>
</evidence>
<gene>
    <name evidence="2" type="ORF">FBEOM_8143</name>
</gene>
<sequence length="179" mass="19142">MQLFTVLLNALLASSGVATALPKDAAATTKLVDISPMGEVSKTPRDSSNSGLEKRAISFGLCLGHASLPSRKVKQYKSDVRLVFDQIAQWDPSHSYVVQAGNKWTWTGPTSGGNRRVQITDNCRAGAFSAGDLQQFLAQVLRDCDSTRSGWAYVSTSPVIVAIVHDITIPPPSAHLTCG</sequence>
<evidence type="ECO:0000256" key="1">
    <source>
        <dbReference type="SAM" id="SignalP"/>
    </source>
</evidence>
<protein>
    <recommendedName>
        <fullName evidence="4">Ecp2 effector protein domain-containing protein</fullName>
    </recommendedName>
</protein>
<evidence type="ECO:0008006" key="4">
    <source>
        <dbReference type="Google" id="ProtNLM"/>
    </source>
</evidence>